<protein>
    <submittedName>
        <fullName evidence="2">Uncharacterized protein</fullName>
    </submittedName>
</protein>
<feature type="region of interest" description="Disordered" evidence="1">
    <location>
        <begin position="1"/>
        <end position="35"/>
    </location>
</feature>
<feature type="compositionally biased region" description="Basic residues" evidence="1">
    <location>
        <begin position="107"/>
        <end position="121"/>
    </location>
</feature>
<feature type="region of interest" description="Disordered" evidence="1">
    <location>
        <begin position="84"/>
        <end position="121"/>
    </location>
</feature>
<dbReference type="EMBL" id="BSYO01000042">
    <property type="protein sequence ID" value="GMH31858.1"/>
    <property type="molecule type" value="Genomic_DNA"/>
</dbReference>
<gene>
    <name evidence="2" type="ORF">Nepgr_033702</name>
</gene>
<sequence length="121" mass="13871">MKLLDSRNVFGTPEAAKPAPKTNPEPFPNGYPSVRPELDLVESEDQVTHKYSLLDDEIDPETSLDIFEFDPNFLENEKQYEELKKSIVGEESEKEDGSDAKSDDKRKDKRSKSKIKQKQIL</sequence>
<reference evidence="2" key="1">
    <citation type="submission" date="2023-05" db="EMBL/GenBank/DDBJ databases">
        <title>Nepenthes gracilis genome sequencing.</title>
        <authorList>
            <person name="Fukushima K."/>
        </authorList>
    </citation>
    <scope>NUCLEOTIDE SEQUENCE</scope>
    <source>
        <strain evidence="2">SING2019-196</strain>
    </source>
</reference>
<feature type="compositionally biased region" description="Basic and acidic residues" evidence="1">
    <location>
        <begin position="95"/>
        <end position="106"/>
    </location>
</feature>
<evidence type="ECO:0000313" key="2">
    <source>
        <dbReference type="EMBL" id="GMH31858.1"/>
    </source>
</evidence>
<organism evidence="2 3">
    <name type="scientific">Nepenthes gracilis</name>
    <name type="common">Slender pitcher plant</name>
    <dbReference type="NCBI Taxonomy" id="150966"/>
    <lineage>
        <taxon>Eukaryota</taxon>
        <taxon>Viridiplantae</taxon>
        <taxon>Streptophyta</taxon>
        <taxon>Embryophyta</taxon>
        <taxon>Tracheophyta</taxon>
        <taxon>Spermatophyta</taxon>
        <taxon>Magnoliopsida</taxon>
        <taxon>eudicotyledons</taxon>
        <taxon>Gunneridae</taxon>
        <taxon>Pentapetalae</taxon>
        <taxon>Caryophyllales</taxon>
        <taxon>Nepenthaceae</taxon>
        <taxon>Nepenthes</taxon>
    </lineage>
</organism>
<name>A0AAD3Y749_NEPGR</name>
<dbReference type="AlphaFoldDB" id="A0AAD3Y749"/>
<keyword evidence="3" id="KW-1185">Reference proteome</keyword>
<dbReference type="Proteomes" id="UP001279734">
    <property type="component" value="Unassembled WGS sequence"/>
</dbReference>
<dbReference type="Gene3D" id="1.25.40.180">
    <property type="match status" value="1"/>
</dbReference>
<evidence type="ECO:0000256" key="1">
    <source>
        <dbReference type="SAM" id="MobiDB-lite"/>
    </source>
</evidence>
<comment type="caution">
    <text evidence="2">The sequence shown here is derived from an EMBL/GenBank/DDBJ whole genome shotgun (WGS) entry which is preliminary data.</text>
</comment>
<evidence type="ECO:0000313" key="3">
    <source>
        <dbReference type="Proteomes" id="UP001279734"/>
    </source>
</evidence>
<proteinExistence type="predicted"/>
<accession>A0AAD3Y749</accession>